<evidence type="ECO:0000313" key="2">
    <source>
        <dbReference type="EMBL" id="KAH3815474.1"/>
    </source>
</evidence>
<dbReference type="CDD" id="cd15517">
    <property type="entry name" value="PHD_TCF19_like"/>
    <property type="match status" value="1"/>
</dbReference>
<feature type="region of interest" description="Disordered" evidence="1">
    <location>
        <begin position="58"/>
        <end position="80"/>
    </location>
</feature>
<proteinExistence type="predicted"/>
<evidence type="ECO:0000256" key="1">
    <source>
        <dbReference type="SAM" id="MobiDB-lite"/>
    </source>
</evidence>
<dbReference type="Gene3D" id="3.30.40.10">
    <property type="entry name" value="Zinc/RING finger domain, C3HC4 (zinc finger)"/>
    <property type="match status" value="1"/>
</dbReference>
<reference evidence="2" key="1">
    <citation type="journal article" date="2019" name="bioRxiv">
        <title>The Genome of the Zebra Mussel, Dreissena polymorpha: A Resource for Invasive Species Research.</title>
        <authorList>
            <person name="McCartney M.A."/>
            <person name="Auch B."/>
            <person name="Kono T."/>
            <person name="Mallez S."/>
            <person name="Zhang Y."/>
            <person name="Obille A."/>
            <person name="Becker A."/>
            <person name="Abrahante J.E."/>
            <person name="Garbe J."/>
            <person name="Badalamenti J.P."/>
            <person name="Herman A."/>
            <person name="Mangelson H."/>
            <person name="Liachko I."/>
            <person name="Sullivan S."/>
            <person name="Sone E.D."/>
            <person name="Koren S."/>
            <person name="Silverstein K.A.T."/>
            <person name="Beckman K.B."/>
            <person name="Gohl D.M."/>
        </authorList>
    </citation>
    <scope>NUCLEOTIDE SEQUENCE</scope>
    <source>
        <strain evidence="2">Duluth1</strain>
        <tissue evidence="2">Whole animal</tissue>
    </source>
</reference>
<organism evidence="2 3">
    <name type="scientific">Dreissena polymorpha</name>
    <name type="common">Zebra mussel</name>
    <name type="synonym">Mytilus polymorpha</name>
    <dbReference type="NCBI Taxonomy" id="45954"/>
    <lineage>
        <taxon>Eukaryota</taxon>
        <taxon>Metazoa</taxon>
        <taxon>Spiralia</taxon>
        <taxon>Lophotrochozoa</taxon>
        <taxon>Mollusca</taxon>
        <taxon>Bivalvia</taxon>
        <taxon>Autobranchia</taxon>
        <taxon>Heteroconchia</taxon>
        <taxon>Euheterodonta</taxon>
        <taxon>Imparidentia</taxon>
        <taxon>Neoheterodontei</taxon>
        <taxon>Myida</taxon>
        <taxon>Dreissenoidea</taxon>
        <taxon>Dreissenidae</taxon>
        <taxon>Dreissena</taxon>
    </lineage>
</organism>
<dbReference type="InterPro" id="IPR011011">
    <property type="entry name" value="Znf_FYVE_PHD"/>
</dbReference>
<feature type="compositionally biased region" description="Polar residues" evidence="1">
    <location>
        <begin position="157"/>
        <end position="173"/>
    </location>
</feature>
<evidence type="ECO:0008006" key="4">
    <source>
        <dbReference type="Google" id="ProtNLM"/>
    </source>
</evidence>
<keyword evidence="3" id="KW-1185">Reference proteome</keyword>
<accession>A0A9D4GHC7</accession>
<dbReference type="EMBL" id="JAIWYP010000006">
    <property type="protein sequence ID" value="KAH3815474.1"/>
    <property type="molecule type" value="Genomic_DNA"/>
</dbReference>
<dbReference type="SUPFAM" id="SSF57903">
    <property type="entry name" value="FYVE/PHD zinc finger"/>
    <property type="match status" value="1"/>
</dbReference>
<name>A0A9D4GHC7_DREPO</name>
<evidence type="ECO:0000313" key="3">
    <source>
        <dbReference type="Proteomes" id="UP000828390"/>
    </source>
</evidence>
<protein>
    <recommendedName>
        <fullName evidence="4">Zinc finger PHD-type domain-containing protein</fullName>
    </recommendedName>
</protein>
<gene>
    <name evidence="2" type="ORF">DPMN_143997</name>
</gene>
<reference evidence="2" key="2">
    <citation type="submission" date="2020-11" db="EMBL/GenBank/DDBJ databases">
        <authorList>
            <person name="McCartney M.A."/>
            <person name="Auch B."/>
            <person name="Kono T."/>
            <person name="Mallez S."/>
            <person name="Becker A."/>
            <person name="Gohl D.M."/>
            <person name="Silverstein K.A.T."/>
            <person name="Koren S."/>
            <person name="Bechman K.B."/>
            <person name="Herman A."/>
            <person name="Abrahante J.E."/>
            <person name="Garbe J."/>
        </authorList>
    </citation>
    <scope>NUCLEOTIDE SEQUENCE</scope>
    <source>
        <strain evidence="2">Duluth1</strain>
        <tissue evidence="2">Whole animal</tissue>
    </source>
</reference>
<feature type="region of interest" description="Disordered" evidence="1">
    <location>
        <begin position="153"/>
        <end position="175"/>
    </location>
</feature>
<dbReference type="AlphaFoldDB" id="A0A9D4GHC7"/>
<dbReference type="InterPro" id="IPR013083">
    <property type="entry name" value="Znf_RING/FYVE/PHD"/>
</dbReference>
<comment type="caution">
    <text evidence="2">The sequence shown here is derived from an EMBL/GenBank/DDBJ whole genome shotgun (WGS) entry which is preliminary data.</text>
</comment>
<sequence>MPWLHARIWVRVINRYDVCRLACKVYSNTLTPSNVQAAFKKSGVYPLNPDAVSDHDIAPSLSFPAANESDNSKTKQPETKVVTTNTDAANTFLINRGGNILENVKASKTRNTLSKVVGGKAITNEDVITKIQNHIHSQSTSVKRKFIPPFKDHQTHQTETSRINNTKGKQPQTQHKKVKTIAAVDSDDDIESEEEKCCVCGKFYPEKSDYDHIKIVQWGQCDTCNKWVHLTFCTRVKVLRGGDSFLCPTCCKAEE</sequence>
<dbReference type="Proteomes" id="UP000828390">
    <property type="component" value="Unassembled WGS sequence"/>
</dbReference>